<name>A0A7T8KG51_CALRO</name>
<accession>A0A7T8KG51</accession>
<dbReference type="Proteomes" id="UP000595437">
    <property type="component" value="Chromosome 5"/>
</dbReference>
<sequence length="52" mass="5840">MENGRDVSNLNRGFRHDQELFKRKEGQLDLSYPEGQNGSGIVQVPHSGRKGT</sequence>
<dbReference type="EMBL" id="CP045894">
    <property type="protein sequence ID" value="QQP55307.1"/>
    <property type="molecule type" value="Genomic_DNA"/>
</dbReference>
<evidence type="ECO:0000256" key="1">
    <source>
        <dbReference type="SAM" id="MobiDB-lite"/>
    </source>
</evidence>
<keyword evidence="3" id="KW-1185">Reference proteome</keyword>
<reference evidence="3" key="1">
    <citation type="submission" date="2021-01" db="EMBL/GenBank/DDBJ databases">
        <title>Caligus Genome Assembly.</title>
        <authorList>
            <person name="Gallardo-Escarate C."/>
        </authorList>
    </citation>
    <scope>NUCLEOTIDE SEQUENCE [LARGE SCALE GENOMIC DNA]</scope>
</reference>
<proteinExistence type="predicted"/>
<evidence type="ECO:0000313" key="3">
    <source>
        <dbReference type="Proteomes" id="UP000595437"/>
    </source>
</evidence>
<protein>
    <submittedName>
        <fullName evidence="2">Uncharacterized protein</fullName>
    </submittedName>
</protein>
<dbReference type="AlphaFoldDB" id="A0A7T8KG51"/>
<gene>
    <name evidence="2" type="ORF">FKW44_008450</name>
</gene>
<feature type="region of interest" description="Disordered" evidence="1">
    <location>
        <begin position="25"/>
        <end position="52"/>
    </location>
</feature>
<evidence type="ECO:0000313" key="2">
    <source>
        <dbReference type="EMBL" id="QQP55307.1"/>
    </source>
</evidence>
<organism evidence="2 3">
    <name type="scientific">Caligus rogercresseyi</name>
    <name type="common">Sea louse</name>
    <dbReference type="NCBI Taxonomy" id="217165"/>
    <lineage>
        <taxon>Eukaryota</taxon>
        <taxon>Metazoa</taxon>
        <taxon>Ecdysozoa</taxon>
        <taxon>Arthropoda</taxon>
        <taxon>Crustacea</taxon>
        <taxon>Multicrustacea</taxon>
        <taxon>Hexanauplia</taxon>
        <taxon>Copepoda</taxon>
        <taxon>Siphonostomatoida</taxon>
        <taxon>Caligidae</taxon>
        <taxon>Caligus</taxon>
    </lineage>
</organism>